<dbReference type="SUPFAM" id="SSF50346">
    <property type="entry name" value="PRC-barrel domain"/>
    <property type="match status" value="1"/>
</dbReference>
<organism evidence="2 3">
    <name type="scientific">Paractinoplanes rishiriensis</name>
    <dbReference type="NCBI Taxonomy" id="1050105"/>
    <lineage>
        <taxon>Bacteria</taxon>
        <taxon>Bacillati</taxon>
        <taxon>Actinomycetota</taxon>
        <taxon>Actinomycetes</taxon>
        <taxon>Micromonosporales</taxon>
        <taxon>Micromonosporaceae</taxon>
        <taxon>Paractinoplanes</taxon>
    </lineage>
</organism>
<sequence>MLFSAVMHRRVLTAGWTSELGRVVNLVADPRTTRVVALCVDGPAGDVVHWEDVTSFSPHAVMVRSRWSVGPADGRAAELLRSDHQLIGKRLLTAAGEQIARVTDVDVDTLNGAVNHLVTPDGSVPGRFLLASGSYATVVRPE</sequence>
<gene>
    <name evidence="2" type="ORF">Ari01nite_87180</name>
</gene>
<dbReference type="Pfam" id="PF05239">
    <property type="entry name" value="PRC"/>
    <property type="match status" value="1"/>
</dbReference>
<evidence type="ECO:0000259" key="1">
    <source>
        <dbReference type="Pfam" id="PF05239"/>
    </source>
</evidence>
<dbReference type="EMBL" id="BOMV01000100">
    <property type="protein sequence ID" value="GIF01254.1"/>
    <property type="molecule type" value="Genomic_DNA"/>
</dbReference>
<protein>
    <recommendedName>
        <fullName evidence="1">PRC-barrel domain-containing protein</fullName>
    </recommendedName>
</protein>
<accession>A0A919KA19</accession>
<name>A0A919KA19_9ACTN</name>
<evidence type="ECO:0000313" key="3">
    <source>
        <dbReference type="Proteomes" id="UP000636960"/>
    </source>
</evidence>
<dbReference type="InterPro" id="IPR011033">
    <property type="entry name" value="PRC_barrel-like_sf"/>
</dbReference>
<proteinExistence type="predicted"/>
<reference evidence="2" key="1">
    <citation type="submission" date="2021-01" db="EMBL/GenBank/DDBJ databases">
        <title>Whole genome shotgun sequence of Actinoplanes rishiriensis NBRC 108556.</title>
        <authorList>
            <person name="Komaki H."/>
            <person name="Tamura T."/>
        </authorList>
    </citation>
    <scope>NUCLEOTIDE SEQUENCE</scope>
    <source>
        <strain evidence="2">NBRC 108556</strain>
    </source>
</reference>
<dbReference type="AlphaFoldDB" id="A0A919KA19"/>
<dbReference type="Proteomes" id="UP000636960">
    <property type="component" value="Unassembled WGS sequence"/>
</dbReference>
<evidence type="ECO:0000313" key="2">
    <source>
        <dbReference type="EMBL" id="GIF01254.1"/>
    </source>
</evidence>
<keyword evidence="3" id="KW-1185">Reference proteome</keyword>
<comment type="caution">
    <text evidence="2">The sequence shown here is derived from an EMBL/GenBank/DDBJ whole genome shotgun (WGS) entry which is preliminary data.</text>
</comment>
<dbReference type="InterPro" id="IPR027275">
    <property type="entry name" value="PRC-brl_dom"/>
</dbReference>
<dbReference type="Gene3D" id="2.30.30.240">
    <property type="entry name" value="PRC-barrel domain"/>
    <property type="match status" value="1"/>
</dbReference>
<feature type="domain" description="PRC-barrel" evidence="1">
    <location>
        <begin position="82"/>
        <end position="125"/>
    </location>
</feature>